<proteinExistence type="predicted"/>
<evidence type="ECO:0000313" key="4">
    <source>
        <dbReference type="EMBL" id="KAH0571147.1"/>
    </source>
</evidence>
<feature type="transmembrane region" description="Helical" evidence="1">
    <location>
        <begin position="303"/>
        <end position="328"/>
    </location>
</feature>
<name>V6LG53_9EUKA</name>
<evidence type="ECO:0000313" key="3">
    <source>
        <dbReference type="EMBL" id="EST43263.1"/>
    </source>
</evidence>
<evidence type="ECO:0000313" key="6">
    <source>
        <dbReference type="Proteomes" id="UP000018208"/>
    </source>
</evidence>
<gene>
    <name evidence="2" type="ORF">SS50377_16922</name>
    <name evidence="3" type="ORF">SS50377_16927</name>
    <name evidence="4" type="ORF">SS50377_27447</name>
    <name evidence="5" type="ORF">SS50377_27452</name>
</gene>
<keyword evidence="1" id="KW-0472">Membrane</keyword>
<dbReference type="EMBL" id="AUWU02000007">
    <property type="protein sequence ID" value="KAH0571147.1"/>
    <property type="molecule type" value="Genomic_DNA"/>
</dbReference>
<dbReference type="VEuPathDB" id="GiardiaDB:SS50377_27452"/>
<keyword evidence="6" id="KW-1185">Reference proteome</keyword>
<evidence type="ECO:0000313" key="5">
    <source>
        <dbReference type="EMBL" id="KAH0571152.1"/>
    </source>
</evidence>
<evidence type="ECO:0000313" key="2">
    <source>
        <dbReference type="EMBL" id="EST43258.1"/>
    </source>
</evidence>
<organism evidence="3">
    <name type="scientific">Spironucleus salmonicida</name>
    <dbReference type="NCBI Taxonomy" id="348837"/>
    <lineage>
        <taxon>Eukaryota</taxon>
        <taxon>Metamonada</taxon>
        <taxon>Diplomonadida</taxon>
        <taxon>Hexamitidae</taxon>
        <taxon>Hexamitinae</taxon>
        <taxon>Spironucleus</taxon>
    </lineage>
</organism>
<protein>
    <submittedName>
        <fullName evidence="3">Cysteine-rich membrane protein 2</fullName>
    </submittedName>
</protein>
<dbReference type="EMBL" id="KI546139">
    <property type="protein sequence ID" value="EST43258.1"/>
    <property type="molecule type" value="Genomic_DNA"/>
</dbReference>
<sequence>MQICNYTHTPTCIPCDTNTMYLIIDTFTQIGQCQCIDLQLVPVFEHSFMRCKLLEPNTTTNADYLIVAKECLNSQIPALLSGTECTFCNAQFDAHVGGACLHNSGAASGECALGFSNLDGHCTRCQPGQLAFRIPNSSTTFCSSTCPAPDQIYSPPLLSCGTPCENLAIMGLIQTEVSVQNDQCICRNGAQIVYTKSGLQCSFCEKGHIQNRMMVAGSIITFCRADNLNIFNQRCPDGLSVFNGLCDCTKGDVMIEGVDTSECQRGVFPVNNLAENCENGYIIHLHLGNFTGNICAQDIQNQAGVIVSTVVGGVLLLVAGAVVFICIWKAHAQKRDFLAAASPPLCTDQGMHI</sequence>
<dbReference type="AlphaFoldDB" id="V6LG53"/>
<reference evidence="3 4" key="1">
    <citation type="journal article" date="2014" name="PLoS Genet.">
        <title>The Genome of Spironucleus salmonicida Highlights a Fish Pathogen Adapted to Fluctuating Environments.</title>
        <authorList>
            <person name="Xu F."/>
            <person name="Jerlstrom-Hultqvist J."/>
            <person name="Einarsson E."/>
            <person name="Astvaldsson A."/>
            <person name="Svard S.G."/>
            <person name="Andersson J.O."/>
        </authorList>
    </citation>
    <scope>NUCLEOTIDE SEQUENCE</scope>
    <source>
        <strain evidence="4">ATCC 50377</strain>
    </source>
</reference>
<evidence type="ECO:0000256" key="1">
    <source>
        <dbReference type="SAM" id="Phobius"/>
    </source>
</evidence>
<dbReference type="Proteomes" id="UP000018208">
    <property type="component" value="Unassembled WGS sequence"/>
</dbReference>
<reference evidence="4" key="2">
    <citation type="submission" date="2020-12" db="EMBL/GenBank/DDBJ databases">
        <title>New Spironucleus salmonicida genome in near-complete chromosomes.</title>
        <authorList>
            <person name="Xu F."/>
            <person name="Kurt Z."/>
            <person name="Jimenez-Gonzalez A."/>
            <person name="Astvaldsson A."/>
            <person name="Andersson J.O."/>
            <person name="Svard S.G."/>
        </authorList>
    </citation>
    <scope>NUCLEOTIDE SEQUENCE</scope>
    <source>
        <strain evidence="4">ATCC 50377</strain>
    </source>
</reference>
<dbReference type="EMBL" id="AUWU02000007">
    <property type="protein sequence ID" value="KAH0571152.1"/>
    <property type="molecule type" value="Genomic_DNA"/>
</dbReference>
<keyword evidence="1" id="KW-1133">Transmembrane helix</keyword>
<accession>V6LG53</accession>
<dbReference type="EMBL" id="KI546139">
    <property type="protein sequence ID" value="EST43263.1"/>
    <property type="molecule type" value="Genomic_DNA"/>
</dbReference>
<dbReference type="VEuPathDB" id="GiardiaDB:SS50377_27447"/>
<keyword evidence="1" id="KW-0812">Transmembrane</keyword>